<gene>
    <name evidence="1" type="ORF">ATEIFO6365_0009037800</name>
</gene>
<comment type="caution">
    <text evidence="1">The sequence shown here is derived from an EMBL/GenBank/DDBJ whole genome shotgun (WGS) entry which is preliminary data.</text>
</comment>
<dbReference type="Proteomes" id="UP000452235">
    <property type="component" value="Unassembled WGS sequence"/>
</dbReference>
<dbReference type="InterPro" id="IPR003615">
    <property type="entry name" value="HNH_nuc"/>
</dbReference>
<proteinExistence type="predicted"/>
<dbReference type="VEuPathDB" id="FungiDB:ATEG_07754"/>
<protein>
    <submittedName>
        <fullName evidence="1">Uncharacterized protein</fullName>
    </submittedName>
</protein>
<evidence type="ECO:0000313" key="1">
    <source>
        <dbReference type="EMBL" id="GFF19015.1"/>
    </source>
</evidence>
<dbReference type="OrthoDB" id="2142759at2759"/>
<sequence>MNLEESAPNRNIHLFDGRGKYLAGMRIRTEDRYVTNSNLYSMSAIVLDLDEGESPSPKWAIYRLAKSSRTKNTWSVKRMLLRDNRYVDIGNYAVLTTNASYVHVQQTAEKAMHRCVSPEGKTDPNSLHTKFRDKVRNRDRACMITGIPHPEGEDWGGYESTHIWPLARDRTWNATPQLHGWITDTSPAAEIGASRLFSPQNGILMRSDLHPGFVVYKFSINPDTGGQDGYKITYFGQDVERIGGRRLQRNALDPANPQHRVSDGLLRWHFRQAVLKNMKGVPDVWPDWEFDLAGESLLEIIRRGPNAEERMELELFGRLAGWEEVSNET</sequence>
<dbReference type="Pfam" id="PF13391">
    <property type="entry name" value="HNH_2"/>
    <property type="match status" value="1"/>
</dbReference>
<organism evidence="1 2">
    <name type="scientific">Aspergillus terreus</name>
    <dbReference type="NCBI Taxonomy" id="33178"/>
    <lineage>
        <taxon>Eukaryota</taxon>
        <taxon>Fungi</taxon>
        <taxon>Dikarya</taxon>
        <taxon>Ascomycota</taxon>
        <taxon>Pezizomycotina</taxon>
        <taxon>Eurotiomycetes</taxon>
        <taxon>Eurotiomycetidae</taxon>
        <taxon>Eurotiales</taxon>
        <taxon>Aspergillaceae</taxon>
        <taxon>Aspergillus</taxon>
        <taxon>Aspergillus subgen. Circumdati</taxon>
    </lineage>
</organism>
<dbReference type="AlphaFoldDB" id="A0A5M3Z868"/>
<dbReference type="EMBL" id="BLJY01000009">
    <property type="protein sequence ID" value="GFF19015.1"/>
    <property type="molecule type" value="Genomic_DNA"/>
</dbReference>
<name>A0A5M3Z868_ASPTE</name>
<reference evidence="1 2" key="1">
    <citation type="submission" date="2020-01" db="EMBL/GenBank/DDBJ databases">
        <title>Aspergillus terreus IFO 6365 whole genome shotgun sequence.</title>
        <authorList>
            <person name="Kanamasa S."/>
            <person name="Takahashi H."/>
        </authorList>
    </citation>
    <scope>NUCLEOTIDE SEQUENCE [LARGE SCALE GENOMIC DNA]</scope>
    <source>
        <strain evidence="1 2">IFO 6365</strain>
    </source>
</reference>
<evidence type="ECO:0000313" key="2">
    <source>
        <dbReference type="Proteomes" id="UP000452235"/>
    </source>
</evidence>
<accession>A0A5M3Z868</accession>
<keyword evidence="2" id="KW-1185">Reference proteome</keyword>